<dbReference type="STRING" id="1276258.SAPIS_v1c03600"/>
<dbReference type="RefSeq" id="WP_023789140.1">
    <property type="nucleotide sequence ID" value="NC_022998.1"/>
</dbReference>
<accession>V5RJC1</accession>
<feature type="region of interest" description="Disordered" evidence="1">
    <location>
        <begin position="34"/>
        <end position="55"/>
    </location>
</feature>
<dbReference type="PATRIC" id="fig|1276258.3.peg.357"/>
<gene>
    <name evidence="3" type="ORF">SAPIS_v1c03600</name>
</gene>
<keyword evidence="4" id="KW-1185">Reference proteome</keyword>
<feature type="region of interest" description="Disordered" evidence="1">
    <location>
        <begin position="515"/>
        <end position="546"/>
    </location>
</feature>
<dbReference type="HOGENOM" id="CLU_393754_0_0_14"/>
<evidence type="ECO:0008006" key="5">
    <source>
        <dbReference type="Google" id="ProtNLM"/>
    </source>
</evidence>
<evidence type="ECO:0000313" key="3">
    <source>
        <dbReference type="EMBL" id="AHB36206.1"/>
    </source>
</evidence>
<evidence type="ECO:0000256" key="1">
    <source>
        <dbReference type="SAM" id="MobiDB-lite"/>
    </source>
</evidence>
<protein>
    <recommendedName>
        <fullName evidence="5">Chitinase</fullName>
    </recommendedName>
</protein>
<feature type="compositionally biased region" description="Low complexity" evidence="1">
    <location>
        <begin position="523"/>
        <end position="540"/>
    </location>
</feature>
<feature type="compositionally biased region" description="Basic and acidic residues" evidence="1">
    <location>
        <begin position="41"/>
        <end position="53"/>
    </location>
</feature>
<feature type="signal peptide" evidence="2">
    <location>
        <begin position="1"/>
        <end position="17"/>
    </location>
</feature>
<organism evidence="3 4">
    <name type="scientific">Spiroplasma apis B31</name>
    <dbReference type="NCBI Taxonomy" id="1276258"/>
    <lineage>
        <taxon>Bacteria</taxon>
        <taxon>Bacillati</taxon>
        <taxon>Mycoplasmatota</taxon>
        <taxon>Mollicutes</taxon>
        <taxon>Entomoplasmatales</taxon>
        <taxon>Spiroplasmataceae</taxon>
        <taxon>Spiroplasma</taxon>
    </lineage>
</organism>
<dbReference type="EMBL" id="CP006682">
    <property type="protein sequence ID" value="AHB36206.1"/>
    <property type="molecule type" value="Genomic_DNA"/>
</dbReference>
<sequence>MKKLLLFISMMTFSSSAAVTPCIYVANTTDNNFKNENITPDSEKEDEKSKELEESNQGYQKIQDLKLYTDIGLISDFSEEEILTSFKKANPGVKEKVYLNSMTLNSGKITIKNYSGFINIKFRCSSLKKIINVSSIGSVENIKSETIFNKLIKMNKNLRNVDINQDLSLELSNIYEGVLSAKGYSDKVNIDFKPTSLDGVILERTLESSIGSLDDNVIISKVIEKNEILKNYKNQVMLNQDSKTLNNVSLYLKDITFEKGSKSVINYSIDDIAAIIPVTNIGEVDKVDESTILSKLKEKNPLLDKYLQEKNKSLVLEKEIELDNSTFHISDFALKGKINVVYKCNKLSGILKTTDIGGIDDYDDSNAKDKILANLKQANPLLKYMKSDFDINISNIVKDKFTKLDSKINTRFDLRIKNMTGNEKMNFKIIRKDIKNMIPRDNLNKVFWRNRQDIINKIKDVNGKNFDENNLNIGNPTYSEIKLSALDNSLKYFGEVIVKFVTIFYKEDNYNFSDFKNTTPQGTSSKTKSRISSSPTIGSSHRNDDDGDQTFIGEYEFPLTLNDVKSLAKKTSLKFKYSIQTEKINSSKQIDTNQYKQARNEVLSVPLNDINGNKKEYKMQEFNPIKIPYRKRAWYGVCTSNYDSLNLKTTFKVNFWKENGSDNNEKIKFQVLVSNQLDDFTTCDDIDISYKITIESIDMS</sequence>
<evidence type="ECO:0000313" key="4">
    <source>
        <dbReference type="Proteomes" id="UP000018550"/>
    </source>
</evidence>
<dbReference type="KEGG" id="sapi:SAPIS_v1c03600"/>
<name>V5RJC1_SPIAP</name>
<dbReference type="AlphaFoldDB" id="V5RJC1"/>
<evidence type="ECO:0000256" key="2">
    <source>
        <dbReference type="SAM" id="SignalP"/>
    </source>
</evidence>
<proteinExistence type="predicted"/>
<keyword evidence="2" id="KW-0732">Signal</keyword>
<reference evidence="3 4" key="1">
    <citation type="journal article" date="2014" name="Genome Announc.">
        <title>Complete Genome Sequence of Spiroplasma apis B31T (ATCC 33834), a Bacterium Associated with May Disease of Honeybees (Apis mellifera).</title>
        <authorList>
            <person name="Ku C."/>
            <person name="Lo W.S."/>
            <person name="Chen L.L."/>
            <person name="Kuo C.H."/>
        </authorList>
    </citation>
    <scope>NUCLEOTIDE SEQUENCE [LARGE SCALE GENOMIC DNA]</scope>
    <source>
        <strain evidence="3">B31</strain>
    </source>
</reference>
<dbReference type="Proteomes" id="UP000018550">
    <property type="component" value="Chromosome"/>
</dbReference>
<feature type="chain" id="PRO_5004740362" description="Chitinase" evidence="2">
    <location>
        <begin position="18"/>
        <end position="700"/>
    </location>
</feature>